<keyword evidence="4" id="KW-1185">Reference proteome</keyword>
<dbReference type="RefSeq" id="WP_249279643.1">
    <property type="nucleotide sequence ID" value="NZ_JACRSS010000001.1"/>
</dbReference>
<dbReference type="GO" id="GO:0043024">
    <property type="term" value="F:ribosomal small subunit binding"/>
    <property type="evidence" value="ECO:0007669"/>
    <property type="project" value="TreeGrafter"/>
</dbReference>
<comment type="function">
    <text evidence="2">One of several proteins that assist in the late maturation steps of the functional core of the 30S ribosomal subunit. Associates with free 30S ribosomal subunits (but not with 30S subunits that are part of 70S ribosomes or polysomes). Required for efficient processing of 16S rRNA. May interact with the 5'-terminal helix region of 16S rRNA.</text>
</comment>
<keyword evidence="2" id="KW-0963">Cytoplasm</keyword>
<protein>
    <recommendedName>
        <fullName evidence="2">Ribosome-binding factor A</fullName>
    </recommendedName>
</protein>
<dbReference type="PROSITE" id="PS01319">
    <property type="entry name" value="RBFA"/>
    <property type="match status" value="1"/>
</dbReference>
<dbReference type="Gene3D" id="3.30.300.20">
    <property type="match status" value="1"/>
</dbReference>
<dbReference type="PANTHER" id="PTHR33515:SF1">
    <property type="entry name" value="RIBOSOME-BINDING FACTOR A, CHLOROPLASTIC-RELATED"/>
    <property type="match status" value="1"/>
</dbReference>
<dbReference type="AlphaFoldDB" id="A0A926HWK8"/>
<evidence type="ECO:0000313" key="4">
    <source>
        <dbReference type="Proteomes" id="UP000617951"/>
    </source>
</evidence>
<dbReference type="Pfam" id="PF02033">
    <property type="entry name" value="RBFA"/>
    <property type="match status" value="1"/>
</dbReference>
<dbReference type="NCBIfam" id="TIGR00082">
    <property type="entry name" value="rbfA"/>
    <property type="match status" value="1"/>
</dbReference>
<reference evidence="3" key="1">
    <citation type="submission" date="2020-08" db="EMBL/GenBank/DDBJ databases">
        <title>Genome public.</title>
        <authorList>
            <person name="Liu C."/>
            <person name="Sun Q."/>
        </authorList>
    </citation>
    <scope>NUCLEOTIDE SEQUENCE</scope>
    <source>
        <strain evidence="3">NSJ-63</strain>
    </source>
</reference>
<dbReference type="HAMAP" id="MF_00003">
    <property type="entry name" value="RbfA"/>
    <property type="match status" value="1"/>
</dbReference>
<organism evidence="3 4">
    <name type="scientific">Guopingia tenuis</name>
    <dbReference type="NCBI Taxonomy" id="2763656"/>
    <lineage>
        <taxon>Bacteria</taxon>
        <taxon>Bacillati</taxon>
        <taxon>Bacillota</taxon>
        <taxon>Clostridia</taxon>
        <taxon>Christensenellales</taxon>
        <taxon>Christensenellaceae</taxon>
        <taxon>Guopingia</taxon>
    </lineage>
</organism>
<dbReference type="InterPro" id="IPR000238">
    <property type="entry name" value="RbfA"/>
</dbReference>
<dbReference type="GO" id="GO:0005829">
    <property type="term" value="C:cytosol"/>
    <property type="evidence" value="ECO:0007669"/>
    <property type="project" value="TreeGrafter"/>
</dbReference>
<dbReference type="PANTHER" id="PTHR33515">
    <property type="entry name" value="RIBOSOME-BINDING FACTOR A, CHLOROPLASTIC-RELATED"/>
    <property type="match status" value="1"/>
</dbReference>
<name>A0A926HWK8_9FIRM</name>
<dbReference type="InterPro" id="IPR023799">
    <property type="entry name" value="RbfA_dom_sf"/>
</dbReference>
<comment type="subcellular location">
    <subcellularLocation>
        <location evidence="2">Cytoplasm</location>
    </subcellularLocation>
</comment>
<keyword evidence="1 2" id="KW-0690">Ribosome biogenesis</keyword>
<comment type="subunit">
    <text evidence="2">Monomer. Binds 30S ribosomal subunits, but not 50S ribosomal subunits or 70S ribosomes.</text>
</comment>
<dbReference type="SUPFAM" id="SSF89919">
    <property type="entry name" value="Ribosome-binding factor A, RbfA"/>
    <property type="match status" value="1"/>
</dbReference>
<sequence length="123" mass="14297">MAKNREVRLEGEFRRALSEIFLTDLKDPRVSAMLSVMRVEITPDLKYAKVYVSIYDTPERVDSTMEALERAEGFIRAKLNDKIKVRRIPNLAFVHDTSVEYSIHISKLIDEVTAKDREHEEDS</sequence>
<comment type="caution">
    <text evidence="3">The sequence shown here is derived from an EMBL/GenBank/DDBJ whole genome shotgun (WGS) entry which is preliminary data.</text>
</comment>
<comment type="similarity">
    <text evidence="2">Belongs to the RbfA family.</text>
</comment>
<evidence type="ECO:0000256" key="2">
    <source>
        <dbReference type="HAMAP-Rule" id="MF_00003"/>
    </source>
</evidence>
<dbReference type="GO" id="GO:0030490">
    <property type="term" value="P:maturation of SSU-rRNA"/>
    <property type="evidence" value="ECO:0007669"/>
    <property type="project" value="UniProtKB-UniRule"/>
</dbReference>
<gene>
    <name evidence="2 3" type="primary">rbfA</name>
    <name evidence="3" type="ORF">H8693_02415</name>
</gene>
<dbReference type="Proteomes" id="UP000617951">
    <property type="component" value="Unassembled WGS sequence"/>
</dbReference>
<evidence type="ECO:0000313" key="3">
    <source>
        <dbReference type="EMBL" id="MBC8537786.1"/>
    </source>
</evidence>
<evidence type="ECO:0000256" key="1">
    <source>
        <dbReference type="ARBA" id="ARBA00022517"/>
    </source>
</evidence>
<dbReference type="InterPro" id="IPR015946">
    <property type="entry name" value="KH_dom-like_a/b"/>
</dbReference>
<proteinExistence type="inferred from homology"/>
<dbReference type="EMBL" id="JACRSS010000001">
    <property type="protein sequence ID" value="MBC8537786.1"/>
    <property type="molecule type" value="Genomic_DNA"/>
</dbReference>
<accession>A0A926HWK8</accession>
<dbReference type="InterPro" id="IPR020053">
    <property type="entry name" value="Ribosome-bd_factorA_CS"/>
</dbReference>